<reference evidence="1" key="1">
    <citation type="submission" date="2018-05" db="EMBL/GenBank/DDBJ databases">
        <authorList>
            <person name="Lanie J.A."/>
            <person name="Ng W.-L."/>
            <person name="Kazmierczak K.M."/>
            <person name="Andrzejewski T.M."/>
            <person name="Davidsen T.M."/>
            <person name="Wayne K.J."/>
            <person name="Tettelin H."/>
            <person name="Glass J.I."/>
            <person name="Rusch D."/>
            <person name="Podicherti R."/>
            <person name="Tsui H.-C.T."/>
            <person name="Winkler M.E."/>
        </authorList>
    </citation>
    <scope>NUCLEOTIDE SEQUENCE</scope>
</reference>
<dbReference type="SUPFAM" id="SSF51197">
    <property type="entry name" value="Clavaminate synthase-like"/>
    <property type="match status" value="1"/>
</dbReference>
<accession>A0A383AWA2</accession>
<sequence length="52" mass="6004">MVTMTNNRDRFLEDGYLIVREAIPPDELEAVRTAYEVLVGGFVLSFYRYACV</sequence>
<evidence type="ECO:0000313" key="1">
    <source>
        <dbReference type="EMBL" id="SVE11455.1"/>
    </source>
</evidence>
<protein>
    <submittedName>
        <fullName evidence="1">Uncharacterized protein</fullName>
    </submittedName>
</protein>
<proteinExistence type="predicted"/>
<organism evidence="1">
    <name type="scientific">marine metagenome</name>
    <dbReference type="NCBI Taxonomy" id="408172"/>
    <lineage>
        <taxon>unclassified sequences</taxon>
        <taxon>metagenomes</taxon>
        <taxon>ecological metagenomes</taxon>
    </lineage>
</organism>
<dbReference type="EMBL" id="UINC01195060">
    <property type="protein sequence ID" value="SVE11455.1"/>
    <property type="molecule type" value="Genomic_DNA"/>
</dbReference>
<gene>
    <name evidence="1" type="ORF">METZ01_LOCUS464309</name>
</gene>
<dbReference type="AlphaFoldDB" id="A0A383AWA2"/>
<dbReference type="Gene3D" id="2.60.120.620">
    <property type="entry name" value="q2cbj1_9rhob like domain"/>
    <property type="match status" value="1"/>
</dbReference>
<name>A0A383AWA2_9ZZZZ</name>